<comment type="caution">
    <text evidence="4">The sequence shown here is derived from an EMBL/GenBank/DDBJ whole genome shotgun (WGS) entry which is preliminary data.</text>
</comment>
<dbReference type="InterPro" id="IPR036915">
    <property type="entry name" value="Cyclin-like_sf"/>
</dbReference>
<dbReference type="InterPro" id="IPR006671">
    <property type="entry name" value="Cyclin_N"/>
</dbReference>
<dbReference type="OrthoDB" id="10250320at2759"/>
<name>A0A511KPM9_RHOTO</name>
<dbReference type="AlphaFoldDB" id="A0A511KPM9"/>
<keyword evidence="1" id="KW-0195">Cyclin</keyword>
<dbReference type="Pfam" id="PF00134">
    <property type="entry name" value="Cyclin_N"/>
    <property type="match status" value="1"/>
</dbReference>
<proteinExistence type="inferred from homology"/>
<feature type="compositionally biased region" description="Low complexity" evidence="2">
    <location>
        <begin position="63"/>
        <end position="79"/>
    </location>
</feature>
<dbReference type="PANTHER" id="PTHR15615:SF10">
    <property type="entry name" value="PHO85 CYCLIN-2-RELATED"/>
    <property type="match status" value="1"/>
</dbReference>
<dbReference type="GO" id="GO:0016538">
    <property type="term" value="F:cyclin-dependent protein serine/threonine kinase regulator activity"/>
    <property type="evidence" value="ECO:0007669"/>
    <property type="project" value="TreeGrafter"/>
</dbReference>
<dbReference type="EMBL" id="BJWK01000015">
    <property type="protein sequence ID" value="GEM11484.1"/>
    <property type="molecule type" value="Genomic_DNA"/>
</dbReference>
<feature type="compositionally biased region" description="Low complexity" evidence="2">
    <location>
        <begin position="331"/>
        <end position="367"/>
    </location>
</feature>
<comment type="similarity">
    <text evidence="1">Belongs to the cyclin family.</text>
</comment>
<reference evidence="4 5" key="1">
    <citation type="submission" date="2019-07" db="EMBL/GenBank/DDBJ databases">
        <title>Rhodotorula toruloides NBRC10032 genome sequencing.</title>
        <authorList>
            <person name="Shida Y."/>
            <person name="Takaku H."/>
            <person name="Ogasawara W."/>
            <person name="Mori K."/>
        </authorList>
    </citation>
    <scope>NUCLEOTIDE SEQUENCE [LARGE SCALE GENOMIC DNA]</scope>
    <source>
        <strain evidence="4 5">NBRC10032</strain>
    </source>
</reference>
<feature type="compositionally biased region" description="Low complexity" evidence="2">
    <location>
        <begin position="295"/>
        <end position="313"/>
    </location>
</feature>
<feature type="region of interest" description="Disordered" evidence="2">
    <location>
        <begin position="47"/>
        <end position="79"/>
    </location>
</feature>
<feature type="compositionally biased region" description="Polar residues" evidence="2">
    <location>
        <begin position="368"/>
        <end position="379"/>
    </location>
</feature>
<evidence type="ECO:0000259" key="3">
    <source>
        <dbReference type="SMART" id="SM00385"/>
    </source>
</evidence>
<dbReference type="SMART" id="SM00385">
    <property type="entry name" value="CYCLIN"/>
    <property type="match status" value="1"/>
</dbReference>
<evidence type="ECO:0000256" key="2">
    <source>
        <dbReference type="SAM" id="MobiDB-lite"/>
    </source>
</evidence>
<sequence>MASPTSRRHSASLVPTDWHDPALVKLMRSPLTSSMVAYIAQRTVESVQCRPPPSPLPTPPLTPSSSERSSPSPSSSDDLPSLSHFISTIVKKSRCHVPTLLCTLVYLERLKERLPSHARGCHTTRHRVFLAVLIVAAKYLNDSSPQNKHWVRYAAYFTPAEVNLMERQLLTILNFDLSFTEDELRARLGPLLPRREETVEGRRPYRPLEFVEVNEEACVEVPIRAVGTIASQGRRTTEPAVPTVNVASNYGKRITPEYTERRASSPGPSTSGPLAPHHLSAISMVAHRPPLRAKASNISMASSRGSASRRNSSYMSEGGLSPRSSIDDIRTSYYYSSSASSSNPSPRSRLSRLSSNSSMSTLSSTSSGPQTPYTPYDDQSSSKIPPVPSVPPVSLADYTLAPAPTSTSATHPSSLYPPAPPAASQPKSRYISPLDSSIEAYNPPTPGLMYAMSHDPDLWPLMSASAVSVKDARGTRAARTQVVHVVA</sequence>
<dbReference type="GO" id="GO:0019901">
    <property type="term" value="F:protein kinase binding"/>
    <property type="evidence" value="ECO:0007669"/>
    <property type="project" value="InterPro"/>
</dbReference>
<feature type="domain" description="Cyclin-like" evidence="3">
    <location>
        <begin position="84"/>
        <end position="171"/>
    </location>
</feature>
<dbReference type="InterPro" id="IPR013763">
    <property type="entry name" value="Cyclin-like_dom"/>
</dbReference>
<dbReference type="SUPFAM" id="SSF47954">
    <property type="entry name" value="Cyclin-like"/>
    <property type="match status" value="1"/>
</dbReference>
<evidence type="ECO:0000256" key="1">
    <source>
        <dbReference type="RuleBase" id="RU000383"/>
    </source>
</evidence>
<gene>
    <name evidence="4" type="ORF">Rt10032_c15g5501</name>
</gene>
<evidence type="ECO:0000313" key="5">
    <source>
        <dbReference type="Proteomes" id="UP000321518"/>
    </source>
</evidence>
<dbReference type="Proteomes" id="UP000321518">
    <property type="component" value="Unassembled WGS sequence"/>
</dbReference>
<feature type="compositionally biased region" description="Pro residues" evidence="2">
    <location>
        <begin position="50"/>
        <end position="62"/>
    </location>
</feature>
<organism evidence="4 5">
    <name type="scientific">Rhodotorula toruloides</name>
    <name type="common">Yeast</name>
    <name type="synonym">Rhodosporidium toruloides</name>
    <dbReference type="NCBI Taxonomy" id="5286"/>
    <lineage>
        <taxon>Eukaryota</taxon>
        <taxon>Fungi</taxon>
        <taxon>Dikarya</taxon>
        <taxon>Basidiomycota</taxon>
        <taxon>Pucciniomycotina</taxon>
        <taxon>Microbotryomycetes</taxon>
        <taxon>Sporidiobolales</taxon>
        <taxon>Sporidiobolaceae</taxon>
        <taxon>Rhodotorula</taxon>
    </lineage>
</organism>
<dbReference type="CDD" id="cd20557">
    <property type="entry name" value="CYCLIN_ScPCL1-like"/>
    <property type="match status" value="1"/>
</dbReference>
<dbReference type="PANTHER" id="PTHR15615">
    <property type="match status" value="1"/>
</dbReference>
<feature type="compositionally biased region" description="Basic and acidic residues" evidence="2">
    <location>
        <begin position="254"/>
        <end position="263"/>
    </location>
</feature>
<dbReference type="Gene3D" id="1.10.472.10">
    <property type="entry name" value="Cyclin-like"/>
    <property type="match status" value="1"/>
</dbReference>
<feature type="region of interest" description="Disordered" evidence="2">
    <location>
        <begin position="293"/>
        <end position="429"/>
    </location>
</feature>
<feature type="compositionally biased region" description="Low complexity" evidence="2">
    <location>
        <begin position="401"/>
        <end position="414"/>
    </location>
</feature>
<accession>A0A511KPM9</accession>
<evidence type="ECO:0000313" key="4">
    <source>
        <dbReference type="EMBL" id="GEM11484.1"/>
    </source>
</evidence>
<dbReference type="InterPro" id="IPR013922">
    <property type="entry name" value="Cyclin_PHO80-like"/>
</dbReference>
<protein>
    <submittedName>
        <fullName evidence="4">Cyclin</fullName>
    </submittedName>
</protein>
<feature type="region of interest" description="Disordered" evidence="2">
    <location>
        <begin position="235"/>
        <end position="276"/>
    </location>
</feature>
<dbReference type="GO" id="GO:0005634">
    <property type="term" value="C:nucleus"/>
    <property type="evidence" value="ECO:0007669"/>
    <property type="project" value="TreeGrafter"/>
</dbReference>
<dbReference type="GO" id="GO:0000307">
    <property type="term" value="C:cyclin-dependent protein kinase holoenzyme complex"/>
    <property type="evidence" value="ECO:0007669"/>
    <property type="project" value="TreeGrafter"/>
</dbReference>